<keyword evidence="6" id="KW-1185">Reference proteome</keyword>
<accession>A0A4D7JNX5</accession>
<keyword evidence="3" id="KW-0175">Coiled coil</keyword>
<evidence type="ECO:0000313" key="5">
    <source>
        <dbReference type="EMBL" id="QCK15200.1"/>
    </source>
</evidence>
<keyword evidence="4" id="KW-0472">Membrane</keyword>
<dbReference type="EMBL" id="CP028923">
    <property type="protein sequence ID" value="QCK15200.1"/>
    <property type="molecule type" value="Genomic_DNA"/>
</dbReference>
<dbReference type="InterPro" id="IPR051012">
    <property type="entry name" value="CellSynth/LPSAsmb/PSIAsmb"/>
</dbReference>
<dbReference type="Gene3D" id="1.25.40.10">
    <property type="entry name" value="Tetratricopeptide repeat domain"/>
    <property type="match status" value="3"/>
</dbReference>
<dbReference type="PANTHER" id="PTHR45586:SF1">
    <property type="entry name" value="LIPOPOLYSACCHARIDE ASSEMBLY PROTEIN B"/>
    <property type="match status" value="1"/>
</dbReference>
<reference evidence="5 6" key="1">
    <citation type="submission" date="2018-04" db="EMBL/GenBank/DDBJ databases">
        <title>Complete genome uncultured novel isolate.</title>
        <authorList>
            <person name="Merlino G."/>
        </authorList>
    </citation>
    <scope>NUCLEOTIDE SEQUENCE [LARGE SCALE GENOMIC DNA]</scope>
    <source>
        <strain evidence="6">R1DC9</strain>
    </source>
</reference>
<sequence>MRDKKLYLALELLKKYQIINSNGDGFELTHDILAEKIVSRISEEEHKIILAENKIRRRFKEYLKSKESRRFLIESGDLSLIPENLGILDLTDEEIKFTIKSRKRHIRKKRTLYTFVVMTIVLLVGLIADKFYTIEIKELNESLRIKNEILEATNKDLKTTKVKLNSTNYKLNETIETLSKEKQKNDNLLKEANILNNRLRLKQKAVEDFIKGEYFSSSYYSNSLFNLFYMDLLPNEPYNSKKEKQENLKTTGKTNGNRLIKNDNVMIFLLDTTANFTKAMELYKSSINTSPNFGLSYAGLFDLLFNKQDFAQILRYYDKALKNDEKNLYLYKEIIDKIGGTSDEEQEFTYELLNLIDSNLRDFSKIDESSVTTLYVDFMLLLNENWSEFSIHRIRSKLDNFLDYYDESSGKYISIIAYLNLLYLSEFKDRYYKDIFDNVVNRISNPRELSQLYIIAGDIVYDSSLYYYKKALLVDSNSYLPFYKIGLFFYNNESYREAIKYLKKAIDKGVYEPYYYLSECYREIDNHKEVIMVLNSAYNSKLISKSELLFELNFNYLYYINLQNLSAALLYLNKYLEIYPTDLNYHMFRGLIYESLGNTELALKDYKYYLKNINCNSTININEDSLNIRYSDNIFTKIEECILKSDLSEYDQGNRLNEIAWYLALFDLNLDAALDFSITSLNIDSTNSDFWDTSAEIYFKRKNFLKAQYSNNMARKNLTDEYDYLKDNIDERSKILDETFLLIENYNLEK</sequence>
<organism evidence="5 6">
    <name type="scientific">Mangrovivirga cuniculi</name>
    <dbReference type="NCBI Taxonomy" id="2715131"/>
    <lineage>
        <taxon>Bacteria</taxon>
        <taxon>Pseudomonadati</taxon>
        <taxon>Bacteroidota</taxon>
        <taxon>Cytophagia</taxon>
        <taxon>Cytophagales</taxon>
        <taxon>Mangrovivirgaceae</taxon>
        <taxon>Mangrovivirga</taxon>
    </lineage>
</organism>
<dbReference type="OrthoDB" id="9780183at2"/>
<evidence type="ECO:0000256" key="4">
    <source>
        <dbReference type="SAM" id="Phobius"/>
    </source>
</evidence>
<keyword evidence="1" id="KW-0677">Repeat</keyword>
<feature type="transmembrane region" description="Helical" evidence="4">
    <location>
        <begin position="112"/>
        <end position="132"/>
    </location>
</feature>
<dbReference type="KEGG" id="fpf:DCC35_10795"/>
<dbReference type="SUPFAM" id="SSF48452">
    <property type="entry name" value="TPR-like"/>
    <property type="match status" value="2"/>
</dbReference>
<keyword evidence="4" id="KW-0812">Transmembrane</keyword>
<evidence type="ECO:0008006" key="7">
    <source>
        <dbReference type="Google" id="ProtNLM"/>
    </source>
</evidence>
<name>A0A4D7JNX5_9BACT</name>
<evidence type="ECO:0000256" key="2">
    <source>
        <dbReference type="ARBA" id="ARBA00022803"/>
    </source>
</evidence>
<keyword evidence="2" id="KW-0802">TPR repeat</keyword>
<proteinExistence type="predicted"/>
<protein>
    <recommendedName>
        <fullName evidence="7">Tetratricopeptide repeat protein</fullName>
    </recommendedName>
</protein>
<dbReference type="InterPro" id="IPR011990">
    <property type="entry name" value="TPR-like_helical_dom_sf"/>
</dbReference>
<dbReference type="PANTHER" id="PTHR45586">
    <property type="entry name" value="TPR REPEAT-CONTAINING PROTEIN PA4667"/>
    <property type="match status" value="1"/>
</dbReference>
<dbReference type="RefSeq" id="WP_137090784.1">
    <property type="nucleotide sequence ID" value="NZ_CP028923.1"/>
</dbReference>
<feature type="coiled-coil region" evidence="3">
    <location>
        <begin position="136"/>
        <end position="205"/>
    </location>
</feature>
<evidence type="ECO:0000313" key="6">
    <source>
        <dbReference type="Proteomes" id="UP000298616"/>
    </source>
</evidence>
<keyword evidence="4" id="KW-1133">Transmembrane helix</keyword>
<gene>
    <name evidence="5" type="ORF">DCC35_10795</name>
</gene>
<dbReference type="AlphaFoldDB" id="A0A4D7JNX5"/>
<dbReference type="Proteomes" id="UP000298616">
    <property type="component" value="Chromosome"/>
</dbReference>
<evidence type="ECO:0000256" key="3">
    <source>
        <dbReference type="SAM" id="Coils"/>
    </source>
</evidence>
<evidence type="ECO:0000256" key="1">
    <source>
        <dbReference type="ARBA" id="ARBA00022737"/>
    </source>
</evidence>